<dbReference type="FunFam" id="3.40.50.720:FF:000084">
    <property type="entry name" value="Short-chain dehydrogenase reductase"/>
    <property type="match status" value="1"/>
</dbReference>
<gene>
    <name evidence="4" type="ORF">DHEL01_v201146</name>
</gene>
<reference evidence="4" key="1">
    <citation type="submission" date="2017-09" db="EMBL/GenBank/DDBJ databases">
        <title>Polyketide synthases of a Diaporthe helianthi virulent isolate.</title>
        <authorList>
            <person name="Baroncelli R."/>
        </authorList>
    </citation>
    <scope>NUCLEOTIDE SEQUENCE [LARGE SCALE GENOMIC DNA]</scope>
    <source>
        <strain evidence="4">7/96</strain>
    </source>
</reference>
<dbReference type="InterPro" id="IPR036291">
    <property type="entry name" value="NAD(P)-bd_dom_sf"/>
</dbReference>
<dbReference type="InterPro" id="IPR002347">
    <property type="entry name" value="SDR_fam"/>
</dbReference>
<keyword evidence="1" id="KW-0521">NADP</keyword>
<dbReference type="PANTHER" id="PTHR43975">
    <property type="entry name" value="ZGC:101858"/>
    <property type="match status" value="1"/>
</dbReference>
<accession>A0A2P5ID68</accession>
<dbReference type="GO" id="GO:0016491">
    <property type="term" value="F:oxidoreductase activity"/>
    <property type="evidence" value="ECO:0007669"/>
    <property type="project" value="UniProtKB-KW"/>
</dbReference>
<evidence type="ECO:0000313" key="4">
    <source>
        <dbReference type="EMBL" id="POS80447.1"/>
    </source>
</evidence>
<dbReference type="PANTHER" id="PTHR43975:SF2">
    <property type="entry name" value="EG:BACR7A4.14 PROTEIN-RELATED"/>
    <property type="match status" value="1"/>
</dbReference>
<dbReference type="PRINTS" id="PR00080">
    <property type="entry name" value="SDRFAMILY"/>
</dbReference>
<dbReference type="EMBL" id="MAVT02000050">
    <property type="protein sequence ID" value="POS80447.1"/>
    <property type="molecule type" value="Genomic_DNA"/>
</dbReference>
<dbReference type="Gene3D" id="3.40.50.720">
    <property type="entry name" value="NAD(P)-binding Rossmann-like Domain"/>
    <property type="match status" value="1"/>
</dbReference>
<name>A0A2P5ID68_DIAHE</name>
<sequence>MSIPSLSLAGKTAVVTGASRSIGYGIALKLAQQGANLHSVTRADARIIHPPQVVLGYTSASSSSQAAELKATIESLPHRPKAHVVQADLGTLQGPGHLIGETVRWAEAEGMGGGGDKSRIDILVNNAGLERVKGLAELSVEDYNAVFDINVRGAILLTQAALPHLNPNARIVNVSSVGARAGFKSLGLYCSSKAALEALTRCWAAELGENGTTVNAVSPGPVQSQMLENIPKEIVEMQKQQTPVQNRLGTIEEIADVVAWLAGPSSSWITGQTISASGGWAMY</sequence>
<evidence type="ECO:0000256" key="1">
    <source>
        <dbReference type="ARBA" id="ARBA00022857"/>
    </source>
</evidence>
<dbReference type="InterPro" id="IPR057326">
    <property type="entry name" value="KR_dom"/>
</dbReference>
<dbReference type="SUPFAM" id="SSF51735">
    <property type="entry name" value="NAD(P)-binding Rossmann-fold domains"/>
    <property type="match status" value="1"/>
</dbReference>
<evidence type="ECO:0000256" key="2">
    <source>
        <dbReference type="ARBA" id="ARBA00023002"/>
    </source>
</evidence>
<dbReference type="Proteomes" id="UP000094444">
    <property type="component" value="Unassembled WGS sequence"/>
</dbReference>
<dbReference type="Pfam" id="PF13561">
    <property type="entry name" value="adh_short_C2"/>
    <property type="match status" value="1"/>
</dbReference>
<dbReference type="InParanoid" id="A0A2P5ID68"/>
<keyword evidence="2" id="KW-0560">Oxidoreductase</keyword>
<comment type="caution">
    <text evidence="4">The sequence shown here is derived from an EMBL/GenBank/DDBJ whole genome shotgun (WGS) entry which is preliminary data.</text>
</comment>
<dbReference type="STRING" id="158607.A0A2P5ID68"/>
<protein>
    <submittedName>
        <fullName evidence="4">3-oxoacyl-(Acyl-carrier-protein) reductase</fullName>
    </submittedName>
</protein>
<evidence type="ECO:0000259" key="3">
    <source>
        <dbReference type="SMART" id="SM00822"/>
    </source>
</evidence>
<dbReference type="InterPro" id="IPR020904">
    <property type="entry name" value="Sc_DH/Rdtase_CS"/>
</dbReference>
<dbReference type="PROSITE" id="PS00061">
    <property type="entry name" value="ADH_SHORT"/>
    <property type="match status" value="1"/>
</dbReference>
<keyword evidence="5" id="KW-1185">Reference proteome</keyword>
<evidence type="ECO:0000313" key="5">
    <source>
        <dbReference type="Proteomes" id="UP000094444"/>
    </source>
</evidence>
<dbReference type="OrthoDB" id="47007at2759"/>
<proteinExistence type="predicted"/>
<organism evidence="4 5">
    <name type="scientific">Diaporthe helianthi</name>
    <dbReference type="NCBI Taxonomy" id="158607"/>
    <lineage>
        <taxon>Eukaryota</taxon>
        <taxon>Fungi</taxon>
        <taxon>Dikarya</taxon>
        <taxon>Ascomycota</taxon>
        <taxon>Pezizomycotina</taxon>
        <taxon>Sordariomycetes</taxon>
        <taxon>Sordariomycetidae</taxon>
        <taxon>Diaporthales</taxon>
        <taxon>Diaporthaceae</taxon>
        <taxon>Diaporthe</taxon>
    </lineage>
</organism>
<dbReference type="PRINTS" id="PR00081">
    <property type="entry name" value="GDHRDH"/>
</dbReference>
<dbReference type="SMART" id="SM00822">
    <property type="entry name" value="PKS_KR"/>
    <property type="match status" value="1"/>
</dbReference>
<feature type="domain" description="Ketoreductase" evidence="3">
    <location>
        <begin position="11"/>
        <end position="220"/>
    </location>
</feature>
<dbReference type="AlphaFoldDB" id="A0A2P5ID68"/>
<dbReference type="FunCoup" id="A0A2P5ID68">
    <property type="interactions" value="142"/>
</dbReference>